<evidence type="ECO:0000313" key="2">
    <source>
        <dbReference type="EMBL" id="MFM0006218.1"/>
    </source>
</evidence>
<organism evidence="2 3">
    <name type="scientific">Paraburkholderia dipogonis</name>
    <dbReference type="NCBI Taxonomy" id="1211383"/>
    <lineage>
        <taxon>Bacteria</taxon>
        <taxon>Pseudomonadati</taxon>
        <taxon>Pseudomonadota</taxon>
        <taxon>Betaproteobacteria</taxon>
        <taxon>Burkholderiales</taxon>
        <taxon>Burkholderiaceae</taxon>
        <taxon>Paraburkholderia</taxon>
    </lineage>
</organism>
<dbReference type="Proteomes" id="UP001629230">
    <property type="component" value="Unassembled WGS sequence"/>
</dbReference>
<dbReference type="RefSeq" id="WP_408180780.1">
    <property type="nucleotide sequence ID" value="NZ_JAQQEZ010000038.1"/>
</dbReference>
<reference evidence="2 3" key="1">
    <citation type="journal article" date="2024" name="Chem. Sci.">
        <title>Discovery of megapolipeptins by genome mining of a Burkholderiales bacteria collection.</title>
        <authorList>
            <person name="Paulo B.S."/>
            <person name="Recchia M.J.J."/>
            <person name="Lee S."/>
            <person name="Fergusson C.H."/>
            <person name="Romanowski S.B."/>
            <person name="Hernandez A."/>
            <person name="Krull N."/>
            <person name="Liu D.Y."/>
            <person name="Cavanagh H."/>
            <person name="Bos A."/>
            <person name="Gray C.A."/>
            <person name="Murphy B.T."/>
            <person name="Linington R.G."/>
            <person name="Eustaquio A.S."/>
        </authorList>
    </citation>
    <scope>NUCLEOTIDE SEQUENCE [LARGE SCALE GENOMIC DNA]</scope>
    <source>
        <strain evidence="2 3">RL17-350-BIC-A</strain>
    </source>
</reference>
<keyword evidence="2" id="KW-0540">Nuclease</keyword>
<feature type="domain" description="HNH nuclease" evidence="1">
    <location>
        <begin position="105"/>
        <end position="158"/>
    </location>
</feature>
<sequence length="207" mass="23341">MIGGIRTAEKDRGATADTVNARTLDPATWFVTAYDDRTGSYRIERGAARPREVDDGIDPNTDPGNDPLFQEFVATLDETEREAAIKARVGQGPFRVALLERWKGCSVTGCKLSELLVASHVKPWSQCKTARERVQVDNGLLLVPNLDRLFDRGLITFDDSFRIQISPLLKSGTLSQLNVTPHMRLTTSEHIDMRPFLQWHRDNMFRS</sequence>
<dbReference type="Pfam" id="PF13391">
    <property type="entry name" value="HNH_2"/>
    <property type="match status" value="1"/>
</dbReference>
<dbReference type="EMBL" id="JAQQEZ010000038">
    <property type="protein sequence ID" value="MFM0006218.1"/>
    <property type="molecule type" value="Genomic_DNA"/>
</dbReference>
<keyword evidence="2" id="KW-0378">Hydrolase</keyword>
<keyword evidence="3" id="KW-1185">Reference proteome</keyword>
<dbReference type="InterPro" id="IPR003615">
    <property type="entry name" value="HNH_nuc"/>
</dbReference>
<keyword evidence="2" id="KW-0255">Endonuclease</keyword>
<evidence type="ECO:0000259" key="1">
    <source>
        <dbReference type="Pfam" id="PF13391"/>
    </source>
</evidence>
<accession>A0ABW9B1R5</accession>
<evidence type="ECO:0000313" key="3">
    <source>
        <dbReference type="Proteomes" id="UP001629230"/>
    </source>
</evidence>
<comment type="caution">
    <text evidence="2">The sequence shown here is derived from an EMBL/GenBank/DDBJ whole genome shotgun (WGS) entry which is preliminary data.</text>
</comment>
<proteinExistence type="predicted"/>
<protein>
    <submittedName>
        <fullName evidence="2">HNH endonuclease</fullName>
    </submittedName>
</protein>
<name>A0ABW9B1R5_9BURK</name>
<gene>
    <name evidence="2" type="ORF">PQR57_35175</name>
</gene>
<dbReference type="GO" id="GO:0004519">
    <property type="term" value="F:endonuclease activity"/>
    <property type="evidence" value="ECO:0007669"/>
    <property type="project" value="UniProtKB-KW"/>
</dbReference>